<protein>
    <submittedName>
        <fullName evidence="3">XVIPCD domain-containing protein</fullName>
    </submittedName>
</protein>
<accession>A0ABW2YC09</accession>
<feature type="domain" description="X-Tfes XVIPCD" evidence="2">
    <location>
        <begin position="528"/>
        <end position="626"/>
    </location>
</feature>
<name>A0ABW2YC09_9GAMM</name>
<dbReference type="Proteomes" id="UP001597110">
    <property type="component" value="Unassembled WGS sequence"/>
</dbReference>
<gene>
    <name evidence="3" type="ORF">ACFQ0E_09415</name>
</gene>
<comment type="caution">
    <text evidence="3">The sequence shown here is derived from an EMBL/GenBank/DDBJ whole genome shotgun (WGS) entry which is preliminary data.</text>
</comment>
<evidence type="ECO:0000313" key="3">
    <source>
        <dbReference type="EMBL" id="MFD0725815.1"/>
    </source>
</evidence>
<dbReference type="RefSeq" id="WP_386823396.1">
    <property type="nucleotide sequence ID" value="NZ_JBHTIF010000001.1"/>
</dbReference>
<keyword evidence="4" id="KW-1185">Reference proteome</keyword>
<organism evidence="3 4">
    <name type="scientific">Lysobacter brunescens</name>
    <dbReference type="NCBI Taxonomy" id="262323"/>
    <lineage>
        <taxon>Bacteria</taxon>
        <taxon>Pseudomonadati</taxon>
        <taxon>Pseudomonadota</taxon>
        <taxon>Gammaproteobacteria</taxon>
        <taxon>Lysobacterales</taxon>
        <taxon>Lysobacteraceae</taxon>
        <taxon>Lysobacter</taxon>
    </lineage>
</organism>
<feature type="compositionally biased region" description="Low complexity" evidence="1">
    <location>
        <begin position="637"/>
        <end position="650"/>
    </location>
</feature>
<feature type="region of interest" description="Disordered" evidence="1">
    <location>
        <begin position="634"/>
        <end position="656"/>
    </location>
</feature>
<evidence type="ECO:0000259" key="2">
    <source>
        <dbReference type="Pfam" id="PF20410"/>
    </source>
</evidence>
<dbReference type="InterPro" id="IPR046519">
    <property type="entry name" value="X-Tfes_XVIPCD"/>
</dbReference>
<proteinExistence type="predicted"/>
<evidence type="ECO:0000313" key="4">
    <source>
        <dbReference type="Proteomes" id="UP001597110"/>
    </source>
</evidence>
<sequence length="656" mass="71623">MSSELLDEAYDQKFIDAADYEKYRAGYTAQQVFIDSQRLNGFRYDLSSRDIDAPHGPRLRGAAAGIAIEAAITAHEWDETRQRAQVFRDTLHNDTASTDAYLQQGAQITGALAGTAAGGATAVALGTGTGGTALLVAGEGYLFGKAAERGVELWQQHSVYNISSEGVDWSYNGRQWIRDDLRADLVDDARDLPQRQDFAAPLDKARELSAMASVVAVERALGQVPTPRDPFVQPAGDGGEPWRYRPDRGAWAREVVTAYDINNQPSARDTVDANGEQAARLSAEAMRIIDRNLAAGPAGIAAQYQIGHKAHGYDQTPAGTMPEAVTTALNPDLLQASDGRHYRRDAQGAWTHAGKTADATRALELELTRERLLPALQDHQQQLDRMPTWQPPTPEAQDKALLREAYRHHGIERETRQEYFDASYLAVQRTRAETGLTAATTSLVLGQDASGRFTPDSPIHHLRMDGDGTVRIAEITTPEDIARALADVRARDRSEHIAPTDDAAIRARPSTEQAEPAARAQHAPLINAPTHPDARMYQSILHHVQTEDRRRGREPDDISERLAAGLTVDAKARGLQTIGFFRMSDDGTRAFMADTPDPNTPWARTAVSDIAAAVRQDLQASSEKVADINLQQGMHPAQQQSIQAQEAAGAGRPRMA</sequence>
<reference evidence="4" key="1">
    <citation type="journal article" date="2019" name="Int. J. Syst. Evol. Microbiol.">
        <title>The Global Catalogue of Microorganisms (GCM) 10K type strain sequencing project: providing services to taxonomists for standard genome sequencing and annotation.</title>
        <authorList>
            <consortium name="The Broad Institute Genomics Platform"/>
            <consortium name="The Broad Institute Genome Sequencing Center for Infectious Disease"/>
            <person name="Wu L."/>
            <person name="Ma J."/>
        </authorList>
    </citation>
    <scope>NUCLEOTIDE SEQUENCE [LARGE SCALE GENOMIC DNA]</scope>
    <source>
        <strain evidence="4">CCUG 55585</strain>
    </source>
</reference>
<dbReference type="EMBL" id="JBHTIF010000001">
    <property type="protein sequence ID" value="MFD0725815.1"/>
    <property type="molecule type" value="Genomic_DNA"/>
</dbReference>
<evidence type="ECO:0000256" key="1">
    <source>
        <dbReference type="SAM" id="MobiDB-lite"/>
    </source>
</evidence>
<dbReference type="Pfam" id="PF20410">
    <property type="entry name" value="X-Tfes_XVIPCD"/>
    <property type="match status" value="1"/>
</dbReference>